<evidence type="ECO:0000313" key="4">
    <source>
        <dbReference type="Proteomes" id="UP000505020"/>
    </source>
</evidence>
<evidence type="ECO:0000256" key="2">
    <source>
        <dbReference type="SAM" id="Phobius"/>
    </source>
</evidence>
<feature type="compositionally biased region" description="Basic and acidic residues" evidence="1">
    <location>
        <begin position="74"/>
        <end position="86"/>
    </location>
</feature>
<name>A0A7D3YDY7_9EURY</name>
<protein>
    <submittedName>
        <fullName evidence="3">Uncharacterized protein</fullName>
    </submittedName>
</protein>
<dbReference type="AlphaFoldDB" id="A0A7D3YDY7"/>
<feature type="transmembrane region" description="Helical" evidence="2">
    <location>
        <begin position="20"/>
        <end position="53"/>
    </location>
</feature>
<evidence type="ECO:0000256" key="1">
    <source>
        <dbReference type="SAM" id="MobiDB-lite"/>
    </source>
</evidence>
<dbReference type="GeneID" id="55593794"/>
<dbReference type="RefSeq" id="WP_173228358.1">
    <property type="nucleotide sequence ID" value="NZ_CP053941.1"/>
</dbReference>
<dbReference type="KEGG" id="hsai:HPS36_02290"/>
<reference evidence="3 4" key="1">
    <citation type="submission" date="2020-05" db="EMBL/GenBank/DDBJ databases">
        <title>Halorubrum RHB-C sp.nov., an extremely halophilic archaeon isolated from solar salt farm.</title>
        <authorList>
            <person name="Ho H."/>
            <person name="Danganan R.E."/>
            <person name="Dedeles G.R."/>
            <person name="Kim S.-G."/>
        </authorList>
    </citation>
    <scope>NUCLEOTIDE SEQUENCE [LARGE SCALE GENOMIC DNA]</scope>
    <source>
        <strain evidence="3 4">RHB-C</strain>
    </source>
</reference>
<keyword evidence="2" id="KW-1133">Transmembrane helix</keyword>
<accession>A0A7D3YDY7</accession>
<evidence type="ECO:0000313" key="3">
    <source>
        <dbReference type="EMBL" id="QKG91730.1"/>
    </source>
</evidence>
<sequence length="96" mass="9692">METPRVVRENLGYALLGGPALAAVAFAAGAWLVGTAAGVAAAVAAYALGWALAARRSESTPERSASERSAANADDDRDRREREAEAGKGGYAGGDG</sequence>
<dbReference type="EMBL" id="CP053941">
    <property type="protein sequence ID" value="QKG91730.1"/>
    <property type="molecule type" value="Genomic_DNA"/>
</dbReference>
<keyword evidence="2" id="KW-0812">Transmembrane</keyword>
<proteinExistence type="predicted"/>
<dbReference type="Proteomes" id="UP000505020">
    <property type="component" value="Chromosome"/>
</dbReference>
<organism evidence="3 4">
    <name type="scientific">Halorubrum salinarum</name>
    <dbReference type="NCBI Taxonomy" id="2739057"/>
    <lineage>
        <taxon>Archaea</taxon>
        <taxon>Methanobacteriati</taxon>
        <taxon>Methanobacteriota</taxon>
        <taxon>Stenosarchaea group</taxon>
        <taxon>Halobacteria</taxon>
        <taxon>Halobacteriales</taxon>
        <taxon>Haloferacaceae</taxon>
        <taxon>Halorubrum</taxon>
    </lineage>
</organism>
<feature type="compositionally biased region" description="Gly residues" evidence="1">
    <location>
        <begin position="87"/>
        <end position="96"/>
    </location>
</feature>
<keyword evidence="2" id="KW-0472">Membrane</keyword>
<keyword evidence="4" id="KW-1185">Reference proteome</keyword>
<gene>
    <name evidence="3" type="ORF">HPS36_02290</name>
</gene>
<feature type="compositionally biased region" description="Basic and acidic residues" evidence="1">
    <location>
        <begin position="56"/>
        <end position="66"/>
    </location>
</feature>
<feature type="region of interest" description="Disordered" evidence="1">
    <location>
        <begin position="56"/>
        <end position="96"/>
    </location>
</feature>